<dbReference type="Gene3D" id="3.30.300.30">
    <property type="match status" value="1"/>
</dbReference>
<feature type="domain" description="AMP-dependent synthetase/ligase" evidence="6">
    <location>
        <begin position="38"/>
        <end position="407"/>
    </location>
</feature>
<dbReference type="PANTHER" id="PTHR24096">
    <property type="entry name" value="LONG-CHAIN-FATTY-ACID--COA LIGASE"/>
    <property type="match status" value="1"/>
</dbReference>
<sequence length="565" mass="61660">MGRLIMEEDNNDEFIFRSKHSGVPVPDDVTLPKFVLRDSERYAEKEAFVEVGSGKRITHGEVVRDVERFSKALRSLGVRKGNVVIVVLPNVAEYAIVALGIMAAGGVFSGANPTALASEIKKQVESADAKLIVTNGLYYEKVKDLDLPIILLDDQPIEGTINFQKLLEAADKAGHTPPNNKSSDPPISQNDLCAMPFSSGTTGLSKGVMLTHRNLVANLCSTLFGVEPEMVGQVTTLGLIPFFHIYGITGICCASLRNKGKVVVMGRFELRTFLNALIAHEVNFAPIVPPIILTLVKNPIVDEFDLGRLKLRAILTAAAPLAPEVLTAFERKFPGVLVQEAYGLTEHSCITLTHVQKDFGISKRNSVGFILPNLEVKFINPDTAISLPRNTPGELCVRSQCVMQGYYKQEDDTAQTIDKNGWLHTGDIGFIDDDDNVFIVDRIKELIKYKGFQVAPAELEAILLSHPSVEDAAVVPLADEEAGEIPGASVVMSPSSKESEEDIMKYVASNVASYKKVRVVHFVEAIPKSPSGKIMRRLVKERMAEKIMRSSSSSSSSSPSQISNN</sequence>
<dbReference type="FunFam" id="3.30.300.30:FF:000007">
    <property type="entry name" value="4-coumarate--CoA ligase 2"/>
    <property type="match status" value="1"/>
</dbReference>
<dbReference type="PANTHER" id="PTHR24096:SF389">
    <property type="entry name" value="4-COUMARATE--COA LIGASE-LIKE 1"/>
    <property type="match status" value="1"/>
</dbReference>
<evidence type="ECO:0000259" key="6">
    <source>
        <dbReference type="Pfam" id="PF00501"/>
    </source>
</evidence>
<organism evidence="8 9">
    <name type="scientific">Senna tora</name>
    <dbReference type="NCBI Taxonomy" id="362788"/>
    <lineage>
        <taxon>Eukaryota</taxon>
        <taxon>Viridiplantae</taxon>
        <taxon>Streptophyta</taxon>
        <taxon>Embryophyta</taxon>
        <taxon>Tracheophyta</taxon>
        <taxon>Spermatophyta</taxon>
        <taxon>Magnoliopsida</taxon>
        <taxon>eudicotyledons</taxon>
        <taxon>Gunneridae</taxon>
        <taxon>Pentapetalae</taxon>
        <taxon>rosids</taxon>
        <taxon>fabids</taxon>
        <taxon>Fabales</taxon>
        <taxon>Fabaceae</taxon>
        <taxon>Caesalpinioideae</taxon>
        <taxon>Cassia clade</taxon>
        <taxon>Senna</taxon>
    </lineage>
</organism>
<dbReference type="FunFam" id="3.40.50.12780:FF:000003">
    <property type="entry name" value="Long-chain-fatty-acid--CoA ligase FadD"/>
    <property type="match status" value="1"/>
</dbReference>
<dbReference type="Pfam" id="PF13193">
    <property type="entry name" value="AMP-binding_C"/>
    <property type="match status" value="1"/>
</dbReference>
<feature type="region of interest" description="Disordered" evidence="5">
    <location>
        <begin position="545"/>
        <end position="565"/>
    </location>
</feature>
<protein>
    <submittedName>
        <fullName evidence="8">4-coumarate--CoA ligase-like 1</fullName>
    </submittedName>
</protein>
<comment type="caution">
    <text evidence="8">The sequence shown here is derived from an EMBL/GenBank/DDBJ whole genome shotgun (WGS) entry which is preliminary data.</text>
</comment>
<feature type="compositionally biased region" description="Low complexity" evidence="5">
    <location>
        <begin position="550"/>
        <end position="565"/>
    </location>
</feature>
<reference evidence="8" key="1">
    <citation type="submission" date="2020-09" db="EMBL/GenBank/DDBJ databases">
        <title>Genome-Enabled Discovery of Anthraquinone Biosynthesis in Senna tora.</title>
        <authorList>
            <person name="Kang S.-H."/>
            <person name="Pandey R.P."/>
            <person name="Lee C.-M."/>
            <person name="Sim J.-S."/>
            <person name="Jeong J.-T."/>
            <person name="Choi B.-S."/>
            <person name="Jung M."/>
            <person name="Ginzburg D."/>
            <person name="Zhao K."/>
            <person name="Won S.Y."/>
            <person name="Oh T.-J."/>
            <person name="Yu Y."/>
            <person name="Kim N.-H."/>
            <person name="Lee O.R."/>
            <person name="Lee T.-H."/>
            <person name="Bashyal P."/>
            <person name="Kim T.-S."/>
            <person name="Lee W.-H."/>
            <person name="Kawkins C."/>
            <person name="Kim C.-K."/>
            <person name="Kim J.S."/>
            <person name="Ahn B.O."/>
            <person name="Rhee S.Y."/>
            <person name="Sohng J.K."/>
        </authorList>
    </citation>
    <scope>NUCLEOTIDE SEQUENCE</scope>
    <source>
        <tissue evidence="8">Leaf</tissue>
    </source>
</reference>
<dbReference type="GO" id="GO:0046949">
    <property type="term" value="P:fatty-acyl-CoA biosynthetic process"/>
    <property type="evidence" value="ECO:0007669"/>
    <property type="project" value="TreeGrafter"/>
</dbReference>
<evidence type="ECO:0000256" key="5">
    <source>
        <dbReference type="SAM" id="MobiDB-lite"/>
    </source>
</evidence>
<evidence type="ECO:0000256" key="2">
    <source>
        <dbReference type="ARBA" id="ARBA00022598"/>
    </source>
</evidence>
<dbReference type="SUPFAM" id="SSF56801">
    <property type="entry name" value="Acetyl-CoA synthetase-like"/>
    <property type="match status" value="1"/>
</dbReference>
<evidence type="ECO:0000259" key="7">
    <source>
        <dbReference type="Pfam" id="PF13193"/>
    </source>
</evidence>
<dbReference type="EMBL" id="JAAIUW010000005">
    <property type="protein sequence ID" value="KAF7831276.1"/>
    <property type="molecule type" value="Genomic_DNA"/>
</dbReference>
<evidence type="ECO:0000256" key="4">
    <source>
        <dbReference type="ARBA" id="ARBA00022840"/>
    </source>
</evidence>
<dbReference type="InterPro" id="IPR042099">
    <property type="entry name" value="ANL_N_sf"/>
</dbReference>
<dbReference type="InterPro" id="IPR000873">
    <property type="entry name" value="AMP-dep_synth/lig_dom"/>
</dbReference>
<name>A0A834WS96_9FABA</name>
<evidence type="ECO:0000256" key="1">
    <source>
        <dbReference type="ARBA" id="ARBA00006432"/>
    </source>
</evidence>
<accession>A0A834WS96</accession>
<proteinExistence type="inferred from homology"/>
<feature type="domain" description="AMP-binding enzyme C-terminal" evidence="7">
    <location>
        <begin position="458"/>
        <end position="533"/>
    </location>
</feature>
<dbReference type="InterPro" id="IPR020845">
    <property type="entry name" value="AMP-binding_CS"/>
</dbReference>
<evidence type="ECO:0000313" key="9">
    <source>
        <dbReference type="Proteomes" id="UP000634136"/>
    </source>
</evidence>
<keyword evidence="3" id="KW-0547">Nucleotide-binding</keyword>
<dbReference type="PROSITE" id="PS00455">
    <property type="entry name" value="AMP_BINDING"/>
    <property type="match status" value="1"/>
</dbReference>
<keyword evidence="2 8" id="KW-0436">Ligase</keyword>
<gene>
    <name evidence="8" type="ORF">G2W53_013609</name>
</gene>
<dbReference type="AlphaFoldDB" id="A0A834WS96"/>
<comment type="similarity">
    <text evidence="1">Belongs to the ATP-dependent AMP-binding enzyme family.</text>
</comment>
<dbReference type="OrthoDB" id="10253869at2759"/>
<dbReference type="Pfam" id="PF00501">
    <property type="entry name" value="AMP-binding"/>
    <property type="match status" value="1"/>
</dbReference>
<evidence type="ECO:0000313" key="8">
    <source>
        <dbReference type="EMBL" id="KAF7831276.1"/>
    </source>
</evidence>
<dbReference type="Gene3D" id="3.40.50.12780">
    <property type="entry name" value="N-terminal domain of ligase-like"/>
    <property type="match status" value="1"/>
</dbReference>
<keyword evidence="9" id="KW-1185">Reference proteome</keyword>
<dbReference type="Proteomes" id="UP000634136">
    <property type="component" value="Unassembled WGS sequence"/>
</dbReference>
<dbReference type="InterPro" id="IPR045851">
    <property type="entry name" value="AMP-bd_C_sf"/>
</dbReference>
<evidence type="ECO:0000256" key="3">
    <source>
        <dbReference type="ARBA" id="ARBA00022741"/>
    </source>
</evidence>
<dbReference type="GO" id="GO:0004467">
    <property type="term" value="F:long-chain fatty acid-CoA ligase activity"/>
    <property type="evidence" value="ECO:0007669"/>
    <property type="project" value="TreeGrafter"/>
</dbReference>
<dbReference type="CDD" id="cd05904">
    <property type="entry name" value="4CL"/>
    <property type="match status" value="1"/>
</dbReference>
<keyword evidence="4" id="KW-0067">ATP-binding</keyword>
<dbReference type="InterPro" id="IPR025110">
    <property type="entry name" value="AMP-bd_C"/>
</dbReference>
<dbReference type="GO" id="GO:0005524">
    <property type="term" value="F:ATP binding"/>
    <property type="evidence" value="ECO:0007669"/>
    <property type="project" value="UniProtKB-KW"/>
</dbReference>